<keyword evidence="1" id="KW-0482">Metalloprotease</keyword>
<keyword evidence="1" id="KW-0479">Metal-binding</keyword>
<dbReference type="EC" id="3.4.13.19" evidence="1"/>
<keyword evidence="1" id="KW-0862">Zinc</keyword>
<dbReference type="Proteomes" id="UP001212841">
    <property type="component" value="Unassembled WGS sequence"/>
</dbReference>
<evidence type="ECO:0000313" key="2">
    <source>
        <dbReference type="EMBL" id="KAJ3051594.1"/>
    </source>
</evidence>
<dbReference type="InterPro" id="IPR032466">
    <property type="entry name" value="Metal_Hydrolase"/>
</dbReference>
<keyword evidence="1" id="KW-0378">Hydrolase</keyword>
<dbReference type="EMBL" id="JADGJD010000378">
    <property type="protein sequence ID" value="KAJ3051594.1"/>
    <property type="molecule type" value="Genomic_DNA"/>
</dbReference>
<dbReference type="GO" id="GO:0006508">
    <property type="term" value="P:proteolysis"/>
    <property type="evidence" value="ECO:0007669"/>
    <property type="project" value="UniProtKB-KW"/>
</dbReference>
<keyword evidence="1" id="KW-0224">Dipeptidase</keyword>
<dbReference type="CDD" id="cd01301">
    <property type="entry name" value="rDP_like"/>
    <property type="match status" value="1"/>
</dbReference>
<evidence type="ECO:0000256" key="1">
    <source>
        <dbReference type="RuleBase" id="RU341113"/>
    </source>
</evidence>
<dbReference type="AlphaFoldDB" id="A0AAD5SD77"/>
<dbReference type="GO" id="GO:0070573">
    <property type="term" value="F:metallodipeptidase activity"/>
    <property type="evidence" value="ECO:0007669"/>
    <property type="project" value="InterPro"/>
</dbReference>
<reference evidence="2" key="1">
    <citation type="submission" date="2020-05" db="EMBL/GenBank/DDBJ databases">
        <title>Phylogenomic resolution of chytrid fungi.</title>
        <authorList>
            <person name="Stajich J.E."/>
            <person name="Amses K."/>
            <person name="Simmons R."/>
            <person name="Seto K."/>
            <person name="Myers J."/>
            <person name="Bonds A."/>
            <person name="Quandt C.A."/>
            <person name="Barry K."/>
            <person name="Liu P."/>
            <person name="Grigoriev I."/>
            <person name="Longcore J.E."/>
            <person name="James T.Y."/>
        </authorList>
    </citation>
    <scope>NUCLEOTIDE SEQUENCE</scope>
    <source>
        <strain evidence="2">JEL0318</strain>
    </source>
</reference>
<accession>A0AAD5SD77</accession>
<gene>
    <name evidence="2" type="primary">DPEP1</name>
    <name evidence="2" type="ORF">HK097_007375</name>
</gene>
<dbReference type="PROSITE" id="PS51365">
    <property type="entry name" value="RENAL_DIPEPTIDASE_2"/>
    <property type="match status" value="1"/>
</dbReference>
<dbReference type="GO" id="GO:0046872">
    <property type="term" value="F:metal ion binding"/>
    <property type="evidence" value="ECO:0007669"/>
    <property type="project" value="UniProtKB-UniRule"/>
</dbReference>
<name>A0AAD5SD77_9FUNG</name>
<dbReference type="Pfam" id="PF01244">
    <property type="entry name" value="Peptidase_M19"/>
    <property type="match status" value="1"/>
</dbReference>
<evidence type="ECO:0000313" key="3">
    <source>
        <dbReference type="Proteomes" id="UP001212841"/>
    </source>
</evidence>
<protein>
    <recommendedName>
        <fullName evidence="1">Dipeptidase</fullName>
        <ecNumber evidence="1">3.4.13.19</ecNumber>
    </recommendedName>
</protein>
<sequence>MGAQFWSAFIPCQANLTVVTDDVRFTLEQVDLIKNIVRAYPDTFELATSTHDIHRIFKSGKIASLIGLEGSHQVDNSLGNLRMLYELGARYMTLTHVCHSPWADSCSMPPVHNGLTEFGEVFIGEMNRIGMMVDISHVSHDTMRHVLRVSKAPVIFSHSSAYTVCPQPRNVPDDVLKTLSEKDGIVMVNFWPFITACAENATISQVADHIEHIAKVAGPKHVGFGSDFDGITSTPEGLEDVSKYPDLVAELLRRGFSDKDVEGVVGRNLLRVFGKVEEVKQQLRYLPPAEDKLFLERSCAVGA</sequence>
<comment type="caution">
    <text evidence="2">The sequence shown here is derived from an EMBL/GenBank/DDBJ whole genome shotgun (WGS) entry which is preliminary data.</text>
</comment>
<dbReference type="PANTHER" id="PTHR10443:SF12">
    <property type="entry name" value="DIPEPTIDASE"/>
    <property type="match status" value="1"/>
</dbReference>
<dbReference type="SUPFAM" id="SSF51556">
    <property type="entry name" value="Metallo-dependent hydrolases"/>
    <property type="match status" value="1"/>
</dbReference>
<keyword evidence="1" id="KW-0645">Protease</keyword>
<comment type="cofactor">
    <cofactor evidence="1">
        <name>Zn(2+)</name>
        <dbReference type="ChEBI" id="CHEBI:29105"/>
    </cofactor>
</comment>
<comment type="similarity">
    <text evidence="1">Belongs to the metallo-dependent hydrolases superfamily. Peptidase M19 family.</text>
</comment>
<dbReference type="PANTHER" id="PTHR10443">
    <property type="entry name" value="MICROSOMAL DIPEPTIDASE"/>
    <property type="match status" value="1"/>
</dbReference>
<dbReference type="Gene3D" id="3.20.20.140">
    <property type="entry name" value="Metal-dependent hydrolases"/>
    <property type="match status" value="1"/>
</dbReference>
<comment type="catalytic activity">
    <reaction evidence="1">
        <text>an L-aminoacyl-L-amino acid + H2O = 2 an L-alpha-amino acid</text>
        <dbReference type="Rhea" id="RHEA:48940"/>
        <dbReference type="ChEBI" id="CHEBI:15377"/>
        <dbReference type="ChEBI" id="CHEBI:59869"/>
        <dbReference type="ChEBI" id="CHEBI:77460"/>
        <dbReference type="EC" id="3.4.13.19"/>
    </reaction>
</comment>
<keyword evidence="3" id="KW-1185">Reference proteome</keyword>
<dbReference type="InterPro" id="IPR008257">
    <property type="entry name" value="Pept_M19"/>
</dbReference>
<proteinExistence type="inferred from homology"/>
<organism evidence="2 3">
    <name type="scientific">Rhizophlyctis rosea</name>
    <dbReference type="NCBI Taxonomy" id="64517"/>
    <lineage>
        <taxon>Eukaryota</taxon>
        <taxon>Fungi</taxon>
        <taxon>Fungi incertae sedis</taxon>
        <taxon>Chytridiomycota</taxon>
        <taxon>Chytridiomycota incertae sedis</taxon>
        <taxon>Chytridiomycetes</taxon>
        <taxon>Rhizophlyctidales</taxon>
        <taxon>Rhizophlyctidaceae</taxon>
        <taxon>Rhizophlyctis</taxon>
    </lineage>
</organism>